<dbReference type="EMBL" id="CP000587">
    <property type="protein sequence ID" value="ABO97026.1"/>
    <property type="molecule type" value="Genomic_DNA"/>
</dbReference>
<accession>A4S0E9</accession>
<gene>
    <name evidence="2" type="ORF">OSTLU_32720</name>
</gene>
<feature type="region of interest" description="Disordered" evidence="1">
    <location>
        <begin position="102"/>
        <end position="138"/>
    </location>
</feature>
<dbReference type="Proteomes" id="UP000001568">
    <property type="component" value="Chromosome 7"/>
</dbReference>
<dbReference type="AlphaFoldDB" id="A4S0E9"/>
<organism evidence="2 3">
    <name type="scientific">Ostreococcus lucimarinus (strain CCE9901)</name>
    <dbReference type="NCBI Taxonomy" id="436017"/>
    <lineage>
        <taxon>Eukaryota</taxon>
        <taxon>Viridiplantae</taxon>
        <taxon>Chlorophyta</taxon>
        <taxon>Mamiellophyceae</taxon>
        <taxon>Mamiellales</taxon>
        <taxon>Bathycoccaceae</taxon>
        <taxon>Ostreococcus</taxon>
    </lineage>
</organism>
<keyword evidence="3" id="KW-1185">Reference proteome</keyword>
<dbReference type="Gramene" id="ABO97026">
    <property type="protein sequence ID" value="ABO97026"/>
    <property type="gene ID" value="OSTLU_32720"/>
</dbReference>
<reference evidence="2 3" key="1">
    <citation type="journal article" date="2007" name="Proc. Natl. Acad. Sci. U.S.A.">
        <title>The tiny eukaryote Ostreococcus provides genomic insights into the paradox of plankton speciation.</title>
        <authorList>
            <person name="Palenik B."/>
            <person name="Grimwood J."/>
            <person name="Aerts A."/>
            <person name="Rouze P."/>
            <person name="Salamov A."/>
            <person name="Putnam N."/>
            <person name="Dupont C."/>
            <person name="Jorgensen R."/>
            <person name="Derelle E."/>
            <person name="Rombauts S."/>
            <person name="Zhou K."/>
            <person name="Otillar R."/>
            <person name="Merchant S.S."/>
            <person name="Podell S."/>
            <person name="Gaasterland T."/>
            <person name="Napoli C."/>
            <person name="Gendler K."/>
            <person name="Manuell A."/>
            <person name="Tai V."/>
            <person name="Vallon O."/>
            <person name="Piganeau G."/>
            <person name="Jancek S."/>
            <person name="Heijde M."/>
            <person name="Jabbari K."/>
            <person name="Bowler C."/>
            <person name="Lohr M."/>
            <person name="Robbens S."/>
            <person name="Werner G."/>
            <person name="Dubchak I."/>
            <person name="Pazour G.J."/>
            <person name="Ren Q."/>
            <person name="Paulsen I."/>
            <person name="Delwiche C."/>
            <person name="Schmutz J."/>
            <person name="Rokhsar D."/>
            <person name="Van de Peer Y."/>
            <person name="Moreau H."/>
            <person name="Grigoriev I.V."/>
        </authorList>
    </citation>
    <scope>NUCLEOTIDE SEQUENCE [LARGE SCALE GENOMIC DNA]</scope>
    <source>
        <strain evidence="2 3">CCE9901</strain>
    </source>
</reference>
<sequence>MSGGRSRSQKHQNRVPFVAKRDIKRNEGDRERELGLRNLALQNVCKRCQQKIVWRFQMGKYKAKKPGTRGRCNKCEQKSVRMAYRSLCDACGKAHDLCPGCQHPPSEANASRDVPEACASSGSDSDAESEPASDGEES</sequence>
<dbReference type="GeneID" id="5002941"/>
<feature type="compositionally biased region" description="Acidic residues" evidence="1">
    <location>
        <begin position="125"/>
        <end position="138"/>
    </location>
</feature>
<dbReference type="eggNOG" id="KOG3241">
    <property type="taxonomic scope" value="Eukaryota"/>
</dbReference>
<proteinExistence type="predicted"/>
<dbReference type="InterPro" id="IPR019351">
    <property type="entry name" value="DUF2039"/>
</dbReference>
<name>A4S0E9_OSTLU</name>
<dbReference type="PANTHER" id="PTHR22876:SF5">
    <property type="entry name" value="CHROMOSOME 9 OPEN READING FRAME 85"/>
    <property type="match status" value="1"/>
</dbReference>
<dbReference type="HOGENOM" id="CLU_1858620_0_0_1"/>
<evidence type="ECO:0000313" key="2">
    <source>
        <dbReference type="EMBL" id="ABO97026.1"/>
    </source>
</evidence>
<dbReference type="KEGG" id="olu:OSTLU_32720"/>
<evidence type="ECO:0000256" key="1">
    <source>
        <dbReference type="SAM" id="MobiDB-lite"/>
    </source>
</evidence>
<dbReference type="OrthoDB" id="250548at2759"/>
<protein>
    <submittedName>
        <fullName evidence="2">Uncharacterized protein</fullName>
    </submittedName>
</protein>
<evidence type="ECO:0000313" key="3">
    <source>
        <dbReference type="Proteomes" id="UP000001568"/>
    </source>
</evidence>
<dbReference type="RefSeq" id="XP_001418733.1">
    <property type="nucleotide sequence ID" value="XM_001418696.1"/>
</dbReference>
<dbReference type="Pfam" id="PF10217">
    <property type="entry name" value="DUF2039"/>
    <property type="match status" value="1"/>
</dbReference>
<dbReference type="PANTHER" id="PTHR22876">
    <property type="entry name" value="ZGC:101016"/>
    <property type="match status" value="1"/>
</dbReference>